<proteinExistence type="inferred from homology"/>
<dbReference type="PIRSF" id="PIRSF000390">
    <property type="entry name" value="PLP_StrS"/>
    <property type="match status" value="1"/>
</dbReference>
<accession>A0ABN2L391</accession>
<keyword evidence="3" id="KW-0032">Aminotransferase</keyword>
<dbReference type="CDD" id="cd00616">
    <property type="entry name" value="AHBA_syn"/>
    <property type="match status" value="1"/>
</dbReference>
<evidence type="ECO:0000313" key="4">
    <source>
        <dbReference type="Proteomes" id="UP001500655"/>
    </source>
</evidence>
<name>A0ABN2L391_9ACTN</name>
<keyword evidence="4" id="KW-1185">Reference proteome</keyword>
<dbReference type="InterPro" id="IPR015424">
    <property type="entry name" value="PyrdxlP-dep_Trfase"/>
</dbReference>
<dbReference type="PANTHER" id="PTHR30244">
    <property type="entry name" value="TRANSAMINASE"/>
    <property type="match status" value="1"/>
</dbReference>
<keyword evidence="3" id="KW-0808">Transferase</keyword>
<dbReference type="InterPro" id="IPR000653">
    <property type="entry name" value="DegT/StrS_aminotransferase"/>
</dbReference>
<dbReference type="EMBL" id="BAAALS010000035">
    <property type="protein sequence ID" value="GAA1773528.1"/>
    <property type="molecule type" value="Genomic_DNA"/>
</dbReference>
<dbReference type="RefSeq" id="WP_344087313.1">
    <property type="nucleotide sequence ID" value="NZ_BAAALS010000035.1"/>
</dbReference>
<evidence type="ECO:0000256" key="1">
    <source>
        <dbReference type="ARBA" id="ARBA00001933"/>
    </source>
</evidence>
<sequence>MTRPILLSGADLGPLEAEYVLAALRSGWAAPAGPDVEAFERDLAALAGVEHALAVSSGTAALHLALLALGVDARHTVLVPTLTFAATANAVAYTGAQPYFVDCEPGTGNVDVDLVAEALRQLAAERRPVGAVLPVDLFGRCADYTRLLPLCARYGVPVVADAAEAVGAAHRGRPAGGLGAAGVFSFNGNKIMTTTGGGALLSNDVRLIARCRYLATQARQPVAHYEHTDVGYNYRLSNLLAALGRAQVLRLPDMIARRRELRERYVKVFAPVDGADVLGADGSPDDAAANAWLSVLVVDPDRAGWRVNDLAAHLAAHGIESRPVWKPMHLQPVFAGSRGLITGAAGRLFRDGLVLPGGSALDEADTARIFAAIDDFLGVRR</sequence>
<dbReference type="InterPro" id="IPR015422">
    <property type="entry name" value="PyrdxlP-dep_Trfase_small"/>
</dbReference>
<dbReference type="InterPro" id="IPR015421">
    <property type="entry name" value="PyrdxlP-dep_Trfase_major"/>
</dbReference>
<dbReference type="Pfam" id="PF01041">
    <property type="entry name" value="DegT_DnrJ_EryC1"/>
    <property type="match status" value="1"/>
</dbReference>
<gene>
    <name evidence="3" type="ORF">GCM10009681_51260</name>
</gene>
<keyword evidence="2" id="KW-0663">Pyridoxal phosphate</keyword>
<dbReference type="GO" id="GO:0008483">
    <property type="term" value="F:transaminase activity"/>
    <property type="evidence" value="ECO:0007669"/>
    <property type="project" value="UniProtKB-KW"/>
</dbReference>
<dbReference type="SUPFAM" id="SSF53383">
    <property type="entry name" value="PLP-dependent transferases"/>
    <property type="match status" value="1"/>
</dbReference>
<organism evidence="3 4">
    <name type="scientific">Luedemannella helvata</name>
    <dbReference type="NCBI Taxonomy" id="349315"/>
    <lineage>
        <taxon>Bacteria</taxon>
        <taxon>Bacillati</taxon>
        <taxon>Actinomycetota</taxon>
        <taxon>Actinomycetes</taxon>
        <taxon>Micromonosporales</taxon>
        <taxon>Micromonosporaceae</taxon>
        <taxon>Luedemannella</taxon>
    </lineage>
</organism>
<evidence type="ECO:0000313" key="3">
    <source>
        <dbReference type="EMBL" id="GAA1773528.1"/>
    </source>
</evidence>
<dbReference type="Gene3D" id="3.90.1150.10">
    <property type="entry name" value="Aspartate Aminotransferase, domain 1"/>
    <property type="match status" value="1"/>
</dbReference>
<evidence type="ECO:0000256" key="2">
    <source>
        <dbReference type="RuleBase" id="RU004508"/>
    </source>
</evidence>
<comment type="cofactor">
    <cofactor evidence="1">
        <name>pyridoxal 5'-phosphate</name>
        <dbReference type="ChEBI" id="CHEBI:597326"/>
    </cofactor>
</comment>
<protein>
    <submittedName>
        <fullName evidence="3">Aminotransferase class I/II-fold pyridoxal phosphate-dependent enzyme</fullName>
    </submittedName>
</protein>
<comment type="similarity">
    <text evidence="2">Belongs to the DegT/DnrJ/EryC1 family.</text>
</comment>
<reference evidence="3 4" key="1">
    <citation type="journal article" date="2019" name="Int. J. Syst. Evol. Microbiol.">
        <title>The Global Catalogue of Microorganisms (GCM) 10K type strain sequencing project: providing services to taxonomists for standard genome sequencing and annotation.</title>
        <authorList>
            <consortium name="The Broad Institute Genomics Platform"/>
            <consortium name="The Broad Institute Genome Sequencing Center for Infectious Disease"/>
            <person name="Wu L."/>
            <person name="Ma J."/>
        </authorList>
    </citation>
    <scope>NUCLEOTIDE SEQUENCE [LARGE SCALE GENOMIC DNA]</scope>
    <source>
        <strain evidence="3 4">JCM 13249</strain>
    </source>
</reference>
<dbReference type="Gene3D" id="3.40.640.10">
    <property type="entry name" value="Type I PLP-dependent aspartate aminotransferase-like (Major domain)"/>
    <property type="match status" value="1"/>
</dbReference>
<dbReference type="Proteomes" id="UP001500655">
    <property type="component" value="Unassembled WGS sequence"/>
</dbReference>
<comment type="caution">
    <text evidence="3">The sequence shown here is derived from an EMBL/GenBank/DDBJ whole genome shotgun (WGS) entry which is preliminary data.</text>
</comment>
<dbReference type="PANTHER" id="PTHR30244:SF34">
    <property type="entry name" value="DTDP-4-AMINO-4,6-DIDEOXYGALACTOSE TRANSAMINASE"/>
    <property type="match status" value="1"/>
</dbReference>